<evidence type="ECO:0000313" key="2">
    <source>
        <dbReference type="Proteomes" id="UP000591941"/>
    </source>
</evidence>
<dbReference type="InterPro" id="IPR011664">
    <property type="entry name" value="Abi_system_AbiD/AbiF-like"/>
</dbReference>
<dbReference type="InterPro" id="IPR017034">
    <property type="entry name" value="Abi_system_AbiD/AbiF"/>
</dbReference>
<accession>A0A841R2B0</accession>
<dbReference type="Pfam" id="PF07751">
    <property type="entry name" value="Abi_2"/>
    <property type="match status" value="1"/>
</dbReference>
<name>A0A841R2B0_9FIRM</name>
<proteinExistence type="predicted"/>
<dbReference type="RefSeq" id="WP_200841484.1">
    <property type="nucleotide sequence ID" value="NZ_CABWNB010000001.1"/>
</dbReference>
<sequence length="324" mass="38011">MNDKKFTTLDEQVALLKTRKLIISDEQNAKRYLLTNNYYNIINGYSKFFPHKGDEYTKHTTFEEITRLYLFDKELKQAFLKAILEIEAHLKAVFAYRFAEAYPNIPYAYLHTSSYDSTKILIVGEMISRLSKTIKKQKRFTNTSICHYIKKYNDVPIWVLVNYLNFGELRHMILCSPVSIQNKIAKDMFRFIKPQIPKASIFPPETMLSFLANINDVRNVCAHNNRLINFNCRAPVKYWPELHDTFNINLLVKQPRRDVYTVFLSTKCFLSVMEHAALHNKIRKLINGHLRNHLYSVQVNDILATLGFPPNWNLHTPKIDTTKA</sequence>
<dbReference type="AlphaFoldDB" id="A0A841R2B0"/>
<dbReference type="PIRSF" id="PIRSF034934">
    <property type="entry name" value="AbiF_AbiD"/>
    <property type="match status" value="1"/>
</dbReference>
<dbReference type="Proteomes" id="UP000591941">
    <property type="component" value="Unassembled WGS sequence"/>
</dbReference>
<reference evidence="1 2" key="1">
    <citation type="submission" date="2020-08" db="EMBL/GenBank/DDBJ databases">
        <title>Genomic Encyclopedia of Type Strains, Phase IV (KMG-IV): sequencing the most valuable type-strain genomes for metagenomic binning, comparative biology and taxonomic classification.</title>
        <authorList>
            <person name="Goeker M."/>
        </authorList>
    </citation>
    <scope>NUCLEOTIDE SEQUENCE [LARGE SCALE GENOMIC DNA]</scope>
    <source>
        <strain evidence="1 2">DSM 21255</strain>
    </source>
</reference>
<evidence type="ECO:0000313" key="1">
    <source>
        <dbReference type="EMBL" id="MBB6478025.1"/>
    </source>
</evidence>
<dbReference type="GeneID" id="93486344"/>
<protein>
    <submittedName>
        <fullName evidence="1">Abortive infection bacteriophage resistance protein</fullName>
    </submittedName>
</protein>
<keyword evidence="2" id="KW-1185">Reference proteome</keyword>
<organism evidence="1 2">
    <name type="scientific">Negativicoccus succinicivorans</name>
    <dbReference type="NCBI Taxonomy" id="620903"/>
    <lineage>
        <taxon>Bacteria</taxon>
        <taxon>Bacillati</taxon>
        <taxon>Bacillota</taxon>
        <taxon>Negativicutes</taxon>
        <taxon>Veillonellales</taxon>
        <taxon>Veillonellaceae</taxon>
        <taxon>Negativicoccus</taxon>
    </lineage>
</organism>
<gene>
    <name evidence="1" type="ORF">HNR45_001078</name>
</gene>
<dbReference type="EMBL" id="JACHHI010000004">
    <property type="protein sequence ID" value="MBB6478025.1"/>
    <property type="molecule type" value="Genomic_DNA"/>
</dbReference>
<comment type="caution">
    <text evidence="1">The sequence shown here is derived from an EMBL/GenBank/DDBJ whole genome shotgun (WGS) entry which is preliminary data.</text>
</comment>